<dbReference type="EMBL" id="KZ669798">
    <property type="protein sequence ID" value="PPR84560.1"/>
    <property type="molecule type" value="Genomic_DNA"/>
</dbReference>
<sequence length="370" mass="42049">MNYMLSLATYISLPQSAGTLWPLAPPLPLQGISSPTIPEVPTRHFGSHDFREAREHCIINTHDAYFLWCMSHGHVIDLAYFIALASQHQTERHRKVVISIGPYVTRLARHFELFSTAAQESSLTLIGQMSPQGISSILSMRMIERRRGTYPPQYHLTQSTEEEAYKDIPDDVLSQHENPPTQPTPLSRPVHAAASYADISECLTRFEQQEAREHCIINTHDAYFLWCMSHGHVIDLAYFIALASQHQTERHRKVVISIGPYVTRLARHFELFSTAAQESSLTLIGQMSPQGISSILSMRMIERRRGTYPPQYHLTQSTEEEAYKDIPDDVLSQHENPPTQPTPLSRPVHAAASYADISECLTRFEQQCFQ</sequence>
<protein>
    <submittedName>
        <fullName evidence="1">Uncharacterized protein</fullName>
    </submittedName>
</protein>
<gene>
    <name evidence="1" type="ORF">GOBAR_AA36152</name>
</gene>
<name>A0A2P5W0F2_GOSBA</name>
<reference evidence="1 2" key="1">
    <citation type="submission" date="2015-01" db="EMBL/GenBank/DDBJ databases">
        <title>Genome of allotetraploid Gossypium barbadense reveals genomic plasticity and fiber elongation in cotton evolution.</title>
        <authorList>
            <person name="Chen X."/>
            <person name="Liu X."/>
            <person name="Zhao B."/>
            <person name="Zheng H."/>
            <person name="Hu Y."/>
            <person name="Lu G."/>
            <person name="Yang C."/>
            <person name="Chen J."/>
            <person name="Shan C."/>
            <person name="Zhang L."/>
            <person name="Zhou Y."/>
            <person name="Wang L."/>
            <person name="Guo W."/>
            <person name="Bai Y."/>
            <person name="Ruan J."/>
            <person name="Shangguan X."/>
            <person name="Mao Y."/>
            <person name="Jiang J."/>
            <person name="Zhu Y."/>
            <person name="Lei J."/>
            <person name="Kang H."/>
            <person name="Chen S."/>
            <person name="He X."/>
            <person name="Wang R."/>
            <person name="Wang Y."/>
            <person name="Chen J."/>
            <person name="Wang L."/>
            <person name="Yu S."/>
            <person name="Wang B."/>
            <person name="Wei J."/>
            <person name="Song S."/>
            <person name="Lu X."/>
            <person name="Gao Z."/>
            <person name="Gu W."/>
            <person name="Deng X."/>
            <person name="Ma D."/>
            <person name="Wang S."/>
            <person name="Liang W."/>
            <person name="Fang L."/>
            <person name="Cai C."/>
            <person name="Zhu X."/>
            <person name="Zhou B."/>
            <person name="Zhang Y."/>
            <person name="Chen Z."/>
            <person name="Xu S."/>
            <person name="Zhu R."/>
            <person name="Wang S."/>
            <person name="Zhang T."/>
            <person name="Zhao G."/>
        </authorList>
    </citation>
    <scope>NUCLEOTIDE SEQUENCE [LARGE SCALE GENOMIC DNA]</scope>
    <source>
        <strain evidence="2">cv. Xinhai21</strain>
        <tissue evidence="1">Leaf</tissue>
    </source>
</reference>
<accession>A0A2P5W0F2</accession>
<organism evidence="1 2">
    <name type="scientific">Gossypium barbadense</name>
    <name type="common">Sea Island cotton</name>
    <name type="synonym">Hibiscus barbadensis</name>
    <dbReference type="NCBI Taxonomy" id="3634"/>
    <lineage>
        <taxon>Eukaryota</taxon>
        <taxon>Viridiplantae</taxon>
        <taxon>Streptophyta</taxon>
        <taxon>Embryophyta</taxon>
        <taxon>Tracheophyta</taxon>
        <taxon>Spermatophyta</taxon>
        <taxon>Magnoliopsida</taxon>
        <taxon>eudicotyledons</taxon>
        <taxon>Gunneridae</taxon>
        <taxon>Pentapetalae</taxon>
        <taxon>rosids</taxon>
        <taxon>malvids</taxon>
        <taxon>Malvales</taxon>
        <taxon>Malvaceae</taxon>
        <taxon>Malvoideae</taxon>
        <taxon>Gossypium</taxon>
    </lineage>
</organism>
<evidence type="ECO:0000313" key="2">
    <source>
        <dbReference type="Proteomes" id="UP000239757"/>
    </source>
</evidence>
<dbReference type="Proteomes" id="UP000239757">
    <property type="component" value="Unassembled WGS sequence"/>
</dbReference>
<proteinExistence type="predicted"/>
<evidence type="ECO:0000313" key="1">
    <source>
        <dbReference type="EMBL" id="PPR84560.1"/>
    </source>
</evidence>
<dbReference type="AlphaFoldDB" id="A0A2P5W0F2"/>